<evidence type="ECO:0000256" key="7">
    <source>
        <dbReference type="SAM" id="Phobius"/>
    </source>
</evidence>
<evidence type="ECO:0000256" key="5">
    <source>
        <dbReference type="ARBA" id="ARBA00022989"/>
    </source>
</evidence>
<dbReference type="GO" id="GO:0016020">
    <property type="term" value="C:membrane"/>
    <property type="evidence" value="ECO:0007669"/>
    <property type="project" value="UniProtKB-SubCell"/>
</dbReference>
<evidence type="ECO:0000256" key="4">
    <source>
        <dbReference type="ARBA" id="ARBA00022968"/>
    </source>
</evidence>
<feature type="transmembrane region" description="Helical" evidence="7">
    <location>
        <begin position="32"/>
        <end position="53"/>
    </location>
</feature>
<keyword evidence="11" id="KW-1185">Reference proteome</keyword>
<organism evidence="10 11">
    <name type="scientific">Tagetes erecta</name>
    <name type="common">African marigold</name>
    <dbReference type="NCBI Taxonomy" id="13708"/>
    <lineage>
        <taxon>Eukaryota</taxon>
        <taxon>Viridiplantae</taxon>
        <taxon>Streptophyta</taxon>
        <taxon>Embryophyta</taxon>
        <taxon>Tracheophyta</taxon>
        <taxon>Spermatophyta</taxon>
        <taxon>Magnoliopsida</taxon>
        <taxon>eudicotyledons</taxon>
        <taxon>Gunneridae</taxon>
        <taxon>Pentapetalae</taxon>
        <taxon>asterids</taxon>
        <taxon>campanulids</taxon>
        <taxon>Asterales</taxon>
        <taxon>Asteraceae</taxon>
        <taxon>Asteroideae</taxon>
        <taxon>Heliantheae alliance</taxon>
        <taxon>Tageteae</taxon>
        <taxon>Tagetes</taxon>
    </lineage>
</organism>
<feature type="domain" description="Trichome birefringence-like C-terminal" evidence="8">
    <location>
        <begin position="149"/>
        <end position="445"/>
    </location>
</feature>
<sequence>MVKNPSHQDFDPSIHMTTFKKFKNFKLFEPSVGILGFLFITVCVVFGFFYLDYKSVVTGGGFRFTKQSDRFRWLKFAGYSGYGRKRFDFFSGDGDRCDVFDGDWMWDDKYPLYQSKDCRFLDEGFRCSENGRRDLLYTKWRWQPKDCNLPRFDAKRMLENLRNKRIVFVGDSIGRNQWESLLCMLSFAVTSNTSNDSIYEVNGNPITKHKGFLVFKFRDYNCTLEYYRAPFLVLQSRPPPNSLPEIKTTLKLDQMDWTSLKWRDADVLVFNTGHWWNNEKTIKGGCYFQEGAKVNMEMKVETAYRKALETVISWINTDINKTKTQVFFRTYAPVHFRGGNWRAGGNCHLETLPNLGSASAQSSSTWPQFHIFKDVITNRSKNSSTEATKVMNILNTTVMSSMRKDAHPSLYYLGPNLSPSAVHRQDCSHWCLPGVPDAWNEILYALILKQAVVVSGTNGSSIVHSPVQ</sequence>
<evidence type="ECO:0000256" key="3">
    <source>
        <dbReference type="ARBA" id="ARBA00022692"/>
    </source>
</evidence>
<evidence type="ECO:0000259" key="9">
    <source>
        <dbReference type="Pfam" id="PF14416"/>
    </source>
</evidence>
<evidence type="ECO:0000256" key="6">
    <source>
        <dbReference type="ARBA" id="ARBA00023136"/>
    </source>
</evidence>
<evidence type="ECO:0000313" key="11">
    <source>
        <dbReference type="Proteomes" id="UP001229421"/>
    </source>
</evidence>
<comment type="similarity">
    <text evidence="2">Belongs to the PC-esterase family. TBL subfamily.</text>
</comment>
<accession>A0AAD8K6V0</accession>
<evidence type="ECO:0008006" key="12">
    <source>
        <dbReference type="Google" id="ProtNLM"/>
    </source>
</evidence>
<dbReference type="InterPro" id="IPR029962">
    <property type="entry name" value="TBL"/>
</dbReference>
<reference evidence="10" key="1">
    <citation type="journal article" date="2023" name="bioRxiv">
        <title>Improved chromosome-level genome assembly for marigold (Tagetes erecta).</title>
        <authorList>
            <person name="Jiang F."/>
            <person name="Yuan L."/>
            <person name="Wang S."/>
            <person name="Wang H."/>
            <person name="Xu D."/>
            <person name="Wang A."/>
            <person name="Fan W."/>
        </authorList>
    </citation>
    <scope>NUCLEOTIDE SEQUENCE</scope>
    <source>
        <strain evidence="10">WSJ</strain>
        <tissue evidence="10">Leaf</tissue>
    </source>
</reference>
<dbReference type="AlphaFoldDB" id="A0AAD8K6V0"/>
<name>A0AAD8K6V0_TARER</name>
<comment type="subcellular location">
    <subcellularLocation>
        <location evidence="1">Membrane</location>
        <topology evidence="1">Single-pass membrane protein</topology>
    </subcellularLocation>
</comment>
<dbReference type="Proteomes" id="UP001229421">
    <property type="component" value="Unassembled WGS sequence"/>
</dbReference>
<evidence type="ECO:0000256" key="1">
    <source>
        <dbReference type="ARBA" id="ARBA00004167"/>
    </source>
</evidence>
<evidence type="ECO:0000256" key="2">
    <source>
        <dbReference type="ARBA" id="ARBA00007727"/>
    </source>
</evidence>
<evidence type="ECO:0000313" key="10">
    <source>
        <dbReference type="EMBL" id="KAK1416984.1"/>
    </source>
</evidence>
<feature type="domain" description="Trichome birefringence-like N-terminal" evidence="9">
    <location>
        <begin position="96"/>
        <end position="148"/>
    </location>
</feature>
<dbReference type="PANTHER" id="PTHR32285">
    <property type="entry name" value="PROTEIN TRICHOME BIREFRINGENCE-LIKE 9-RELATED"/>
    <property type="match status" value="1"/>
</dbReference>
<dbReference type="GO" id="GO:0005794">
    <property type="term" value="C:Golgi apparatus"/>
    <property type="evidence" value="ECO:0007669"/>
    <property type="project" value="TreeGrafter"/>
</dbReference>
<keyword evidence="6 7" id="KW-0472">Membrane</keyword>
<keyword evidence="5 7" id="KW-1133">Transmembrane helix</keyword>
<dbReference type="GO" id="GO:0016413">
    <property type="term" value="F:O-acetyltransferase activity"/>
    <property type="evidence" value="ECO:0007669"/>
    <property type="project" value="InterPro"/>
</dbReference>
<comment type="caution">
    <text evidence="10">The sequence shown here is derived from an EMBL/GenBank/DDBJ whole genome shotgun (WGS) entry which is preliminary data.</text>
</comment>
<dbReference type="InterPro" id="IPR026057">
    <property type="entry name" value="TBL_C"/>
</dbReference>
<keyword evidence="4" id="KW-0735">Signal-anchor</keyword>
<dbReference type="PANTHER" id="PTHR32285:SF213">
    <property type="entry name" value="PROTEIN TRICHOME BIREFRINGENCE-LIKE 11"/>
    <property type="match status" value="1"/>
</dbReference>
<proteinExistence type="inferred from homology"/>
<dbReference type="InterPro" id="IPR025846">
    <property type="entry name" value="TBL_N"/>
</dbReference>
<dbReference type="Pfam" id="PF13839">
    <property type="entry name" value="PC-Esterase"/>
    <property type="match status" value="1"/>
</dbReference>
<dbReference type="Pfam" id="PF14416">
    <property type="entry name" value="PMR5N"/>
    <property type="match status" value="1"/>
</dbReference>
<gene>
    <name evidence="10" type="ORF">QVD17_26104</name>
</gene>
<protein>
    <recommendedName>
        <fullName evidence="12">Trichome birefringence-like N-terminal domain-containing protein</fullName>
    </recommendedName>
</protein>
<evidence type="ECO:0000259" key="8">
    <source>
        <dbReference type="Pfam" id="PF13839"/>
    </source>
</evidence>
<dbReference type="EMBL" id="JAUHHV010000007">
    <property type="protein sequence ID" value="KAK1416984.1"/>
    <property type="molecule type" value="Genomic_DNA"/>
</dbReference>
<keyword evidence="3 7" id="KW-0812">Transmembrane</keyword>